<gene>
    <name evidence="2" type="ORF">I5L03_04680</name>
</gene>
<evidence type="ECO:0000259" key="1">
    <source>
        <dbReference type="Pfam" id="PF08291"/>
    </source>
</evidence>
<reference evidence="2 3" key="1">
    <citation type="submission" date="2020-11" db="EMBL/GenBank/DDBJ databases">
        <title>Erythrobacter sediminis sp. nov., a marine bacterium from a tidal flat of Garorim Bay.</title>
        <authorList>
            <person name="Kim D."/>
            <person name="Yoo Y."/>
            <person name="Kim J.-J."/>
        </authorList>
    </citation>
    <scope>NUCLEOTIDE SEQUENCE [LARGE SCALE GENOMIC DNA]</scope>
    <source>
        <strain evidence="2 3">JGD-13</strain>
    </source>
</reference>
<dbReference type="Pfam" id="PF08291">
    <property type="entry name" value="Peptidase_M15_3"/>
    <property type="match status" value="1"/>
</dbReference>
<proteinExistence type="predicted"/>
<dbReference type="EMBL" id="JAEANY010000001">
    <property type="protein sequence ID" value="MBH5321874.1"/>
    <property type="molecule type" value="Genomic_DNA"/>
</dbReference>
<dbReference type="Gene3D" id="3.30.1380.10">
    <property type="match status" value="1"/>
</dbReference>
<keyword evidence="3" id="KW-1185">Reference proteome</keyword>
<evidence type="ECO:0000313" key="3">
    <source>
        <dbReference type="Proteomes" id="UP000602442"/>
    </source>
</evidence>
<organism evidence="2 3">
    <name type="scientific">Aurantiacibacter sediminis</name>
    <dbReference type="NCBI Taxonomy" id="2793064"/>
    <lineage>
        <taxon>Bacteria</taxon>
        <taxon>Pseudomonadati</taxon>
        <taxon>Pseudomonadota</taxon>
        <taxon>Alphaproteobacteria</taxon>
        <taxon>Sphingomonadales</taxon>
        <taxon>Erythrobacteraceae</taxon>
        <taxon>Aurantiacibacter</taxon>
    </lineage>
</organism>
<comment type="caution">
    <text evidence="2">The sequence shown here is derived from an EMBL/GenBank/DDBJ whole genome shotgun (WGS) entry which is preliminary data.</text>
</comment>
<evidence type="ECO:0000313" key="2">
    <source>
        <dbReference type="EMBL" id="MBH5321874.1"/>
    </source>
</evidence>
<feature type="domain" description="Peptidase M15A C-terminal" evidence="1">
    <location>
        <begin position="108"/>
        <end position="149"/>
    </location>
</feature>
<accession>A0ABS0N1P0</accession>
<dbReference type="Proteomes" id="UP000602442">
    <property type="component" value="Unassembled WGS sequence"/>
</dbReference>
<protein>
    <recommendedName>
        <fullName evidence="1">Peptidase M15A C-terminal domain-containing protein</fullName>
    </recommendedName>
</protein>
<dbReference type="SUPFAM" id="SSF55166">
    <property type="entry name" value="Hedgehog/DD-peptidase"/>
    <property type="match status" value="1"/>
</dbReference>
<sequence>MGVAAVLAWENRDTLLQDFVAPLPGMGGSELAFQSWLEEDPARGKQFARFTAFLAEEGVADVVEPWQLMRIDSYYARECEVEPFTIPPEELWPNVLPALRLVRDEVVPTVGPVSVLSSYRTPELNACARGASRSNHLDFSALDLATEPRRRGEGLYRELCTMHDAAGPESRMGLGAYYDPADEGFAGGRFHVDGEGYRSWGRSYTSASSPCRSF</sequence>
<name>A0ABS0N1P0_9SPHN</name>
<dbReference type="InterPro" id="IPR013230">
    <property type="entry name" value="Peptidase_M15A_C"/>
</dbReference>
<dbReference type="InterPro" id="IPR009045">
    <property type="entry name" value="Zn_M74/Hedgehog-like"/>
</dbReference>